<dbReference type="Pfam" id="PF00583">
    <property type="entry name" value="Acetyltransf_1"/>
    <property type="match status" value="1"/>
</dbReference>
<feature type="domain" description="N-acetyltransferase" evidence="2">
    <location>
        <begin position="212"/>
        <end position="359"/>
    </location>
</feature>
<dbReference type="PANTHER" id="PTHR30480">
    <property type="entry name" value="BETA-HEXOSAMINIDASE-RELATED"/>
    <property type="match status" value="1"/>
</dbReference>
<dbReference type="AlphaFoldDB" id="A0AAJ0IH28"/>
<evidence type="ECO:0000313" key="4">
    <source>
        <dbReference type="Proteomes" id="UP001285908"/>
    </source>
</evidence>
<keyword evidence="4" id="KW-1185">Reference proteome</keyword>
<dbReference type="PANTHER" id="PTHR30480:SF9">
    <property type="entry name" value="N-ACETYLTRANSFERASE DOMAIN-CONTAINING PROTEIN"/>
    <property type="match status" value="1"/>
</dbReference>
<name>A0AAJ0IH28_9PEZI</name>
<dbReference type="Gene3D" id="3.40.630.30">
    <property type="match status" value="1"/>
</dbReference>
<sequence>MNPPRFSDQRLAIHDPLVPSEQFPAIAGGFQTTTVIQDSLEYLPLSRSLKDGDILLLLTPAVAPHHTTSETGHSTSDPFEPLGKALAKKHPWVRQVPYIPRNGITGTHVVHIRLAKSVVFVISGPPCFGQPPQVSLAKTVRSLCENRPLIVLACCNVKWLGPLESSFPTVIQSSGFTPRELEAAARVMVENVKQPYTAGPNVQNLILAPKSWQVEAWNEHRDVAPAYELWCQCFPDNFRLSRFSFQSLLCRDGYAMHYVVREPGTTQLLGFCATYTTYIGSDSERLVGSLAALFVRPSYRQRGIGLSLHDHASRQLRKTRGVCRLHLGSTFPRLFYGIPMESPSEDWFSRRNWPVKPQSSLPGAGLETCDWLLVFDDWPTTRTSPTTTLMNSELIFRSCEFSEYHMVMEIVERESREKDNMGWYDQYAKLEGTMNIEDIVLGLEGRTIVAVALTYVKNTGSPVFEDLPWAGMISDNVGGVTCICISDQNPGVAKGRDAIMLRLLDSCVHRFAQQGLKKMFIDAMRGNDEGFQSMGFQKWARYREVWRDV</sequence>
<comment type="similarity">
    <text evidence="1">Belongs to the glycosyl hydrolase 3 family.</text>
</comment>
<gene>
    <name evidence="3" type="ORF">B0T23DRAFT_33626</name>
</gene>
<dbReference type="GeneID" id="87873429"/>
<dbReference type="InterPro" id="IPR016181">
    <property type="entry name" value="Acyl_CoA_acyltransferase"/>
</dbReference>
<comment type="caution">
    <text evidence="3">The sequence shown here is derived from an EMBL/GenBank/DDBJ whole genome shotgun (WGS) entry which is preliminary data.</text>
</comment>
<reference evidence="3 4" key="1">
    <citation type="journal article" date="2023" name="Mol. Phylogenet. Evol.">
        <title>Genome-scale phylogeny and comparative genomics of the fungal order Sordariales.</title>
        <authorList>
            <person name="Hensen N."/>
            <person name="Bonometti L."/>
            <person name="Westerberg I."/>
            <person name="Brannstrom I.O."/>
            <person name="Guillou S."/>
            <person name="Cros-Aarteil S."/>
            <person name="Calhoun S."/>
            <person name="Haridas S."/>
            <person name="Kuo A."/>
            <person name="Mondo S."/>
            <person name="Pangilinan J."/>
            <person name="Riley R."/>
            <person name="LaButti K."/>
            <person name="Andreopoulos B."/>
            <person name="Lipzen A."/>
            <person name="Chen C."/>
            <person name="Yan M."/>
            <person name="Daum C."/>
            <person name="Ng V."/>
            <person name="Clum A."/>
            <person name="Steindorff A."/>
            <person name="Ohm R.A."/>
            <person name="Martin F."/>
            <person name="Silar P."/>
            <person name="Natvig D.O."/>
            <person name="Lalanne C."/>
            <person name="Gautier V."/>
            <person name="Ament-Velasquez S.L."/>
            <person name="Kruys A."/>
            <person name="Hutchinson M.I."/>
            <person name="Powell A.J."/>
            <person name="Barry K."/>
            <person name="Miller A.N."/>
            <person name="Grigoriev I.V."/>
            <person name="Debuchy R."/>
            <person name="Gladieux P."/>
            <person name="Hiltunen Thoren M."/>
            <person name="Johannesson H."/>
        </authorList>
    </citation>
    <scope>NUCLEOTIDE SEQUENCE [LARGE SCALE GENOMIC DNA]</scope>
    <source>
        <strain evidence="3 4">FGSC 10403</strain>
    </source>
</reference>
<organism evidence="3 4">
    <name type="scientific">Neurospora hispaniola</name>
    <dbReference type="NCBI Taxonomy" id="588809"/>
    <lineage>
        <taxon>Eukaryota</taxon>
        <taxon>Fungi</taxon>
        <taxon>Dikarya</taxon>
        <taxon>Ascomycota</taxon>
        <taxon>Pezizomycotina</taxon>
        <taxon>Sordariomycetes</taxon>
        <taxon>Sordariomycetidae</taxon>
        <taxon>Sordariales</taxon>
        <taxon>Sordariaceae</taxon>
        <taxon>Neurospora</taxon>
    </lineage>
</organism>
<dbReference type="InterPro" id="IPR000182">
    <property type="entry name" value="GNAT_dom"/>
</dbReference>
<evidence type="ECO:0000313" key="3">
    <source>
        <dbReference type="EMBL" id="KAK3500046.1"/>
    </source>
</evidence>
<dbReference type="InterPro" id="IPR050226">
    <property type="entry name" value="NagZ_Beta-hexosaminidase"/>
</dbReference>
<dbReference type="GO" id="GO:0009254">
    <property type="term" value="P:peptidoglycan turnover"/>
    <property type="evidence" value="ECO:0007669"/>
    <property type="project" value="TreeGrafter"/>
</dbReference>
<dbReference type="CDD" id="cd04301">
    <property type="entry name" value="NAT_SF"/>
    <property type="match status" value="1"/>
</dbReference>
<evidence type="ECO:0000259" key="2">
    <source>
        <dbReference type="PROSITE" id="PS51186"/>
    </source>
</evidence>
<dbReference type="PROSITE" id="PS51186">
    <property type="entry name" value="GNAT"/>
    <property type="match status" value="1"/>
</dbReference>
<protein>
    <recommendedName>
        <fullName evidence="2">N-acetyltransferase domain-containing protein</fullName>
    </recommendedName>
</protein>
<dbReference type="EMBL" id="JAULSX010000001">
    <property type="protein sequence ID" value="KAK3500046.1"/>
    <property type="molecule type" value="Genomic_DNA"/>
</dbReference>
<evidence type="ECO:0000256" key="1">
    <source>
        <dbReference type="ARBA" id="ARBA00005336"/>
    </source>
</evidence>
<dbReference type="SUPFAM" id="SSF55729">
    <property type="entry name" value="Acyl-CoA N-acyltransferases (Nat)"/>
    <property type="match status" value="1"/>
</dbReference>
<dbReference type="GO" id="GO:0016747">
    <property type="term" value="F:acyltransferase activity, transferring groups other than amino-acyl groups"/>
    <property type="evidence" value="ECO:0007669"/>
    <property type="project" value="InterPro"/>
</dbReference>
<accession>A0AAJ0IH28</accession>
<dbReference type="FunFam" id="3.40.630.30:FF:000233">
    <property type="entry name" value="Uncharacterized protein 9G6.260"/>
    <property type="match status" value="1"/>
</dbReference>
<proteinExistence type="inferred from homology"/>
<dbReference type="RefSeq" id="XP_062697679.1">
    <property type="nucleotide sequence ID" value="XM_062835807.1"/>
</dbReference>
<dbReference type="Proteomes" id="UP001285908">
    <property type="component" value="Unassembled WGS sequence"/>
</dbReference>